<evidence type="ECO:0000313" key="2">
    <source>
        <dbReference type="EMBL" id="CDW60954.1"/>
    </source>
</evidence>
<protein>
    <submittedName>
        <fullName evidence="2">Pkinase domain containing protein</fullName>
    </submittedName>
</protein>
<evidence type="ECO:0000313" key="3">
    <source>
        <dbReference type="Proteomes" id="UP000030665"/>
    </source>
</evidence>
<dbReference type="InterPro" id="IPR000719">
    <property type="entry name" value="Prot_kinase_dom"/>
</dbReference>
<keyword evidence="2" id="KW-0418">Kinase</keyword>
<proteinExistence type="predicted"/>
<keyword evidence="2" id="KW-0808">Transferase</keyword>
<organism evidence="2 3">
    <name type="scientific">Trichuris trichiura</name>
    <name type="common">Whipworm</name>
    <name type="synonym">Trichocephalus trichiurus</name>
    <dbReference type="NCBI Taxonomy" id="36087"/>
    <lineage>
        <taxon>Eukaryota</taxon>
        <taxon>Metazoa</taxon>
        <taxon>Ecdysozoa</taxon>
        <taxon>Nematoda</taxon>
        <taxon>Enoplea</taxon>
        <taxon>Dorylaimia</taxon>
        <taxon>Trichinellida</taxon>
        <taxon>Trichuridae</taxon>
        <taxon>Trichuris</taxon>
    </lineage>
</organism>
<dbReference type="InterPro" id="IPR050235">
    <property type="entry name" value="CK1_Ser-Thr_kinase"/>
</dbReference>
<dbReference type="Gene3D" id="1.10.510.10">
    <property type="entry name" value="Transferase(Phosphotransferase) domain 1"/>
    <property type="match status" value="1"/>
</dbReference>
<dbReference type="PROSITE" id="PS50011">
    <property type="entry name" value="PROTEIN_KINASE_DOM"/>
    <property type="match status" value="1"/>
</dbReference>
<dbReference type="SMART" id="SM00220">
    <property type="entry name" value="S_TKc"/>
    <property type="match status" value="1"/>
</dbReference>
<gene>
    <name evidence="2" type="ORF">TTRE_0000936201</name>
</gene>
<feature type="domain" description="Protein kinase" evidence="1">
    <location>
        <begin position="21"/>
        <end position="295"/>
    </location>
</feature>
<dbReference type="SUPFAM" id="SSF56112">
    <property type="entry name" value="Protein kinase-like (PK-like)"/>
    <property type="match status" value="1"/>
</dbReference>
<dbReference type="Proteomes" id="UP000030665">
    <property type="component" value="Unassembled WGS sequence"/>
</dbReference>
<dbReference type="STRING" id="36087.A0A077ZMG9"/>
<evidence type="ECO:0000259" key="1">
    <source>
        <dbReference type="PROSITE" id="PS50011"/>
    </source>
</evidence>
<accession>A0A077ZMG9</accession>
<dbReference type="PANTHER" id="PTHR11909">
    <property type="entry name" value="CASEIN KINASE-RELATED"/>
    <property type="match status" value="1"/>
</dbReference>
<name>A0A077ZMG9_TRITR</name>
<keyword evidence="3" id="KW-1185">Reference proteome</keyword>
<dbReference type="EMBL" id="HG807595">
    <property type="protein sequence ID" value="CDW60954.1"/>
    <property type="molecule type" value="Genomic_DNA"/>
</dbReference>
<dbReference type="OrthoDB" id="9331472at2759"/>
<dbReference type="GO" id="GO:0005524">
    <property type="term" value="F:ATP binding"/>
    <property type="evidence" value="ECO:0007669"/>
    <property type="project" value="InterPro"/>
</dbReference>
<sequence>MYTKSSRGSFIRIGDIVNGRYRIRKQIGAGGCGIVYSCYDLRELQHVAMKFDRSAMQSLVRWERDVMLAASSCSHIVNALDFGTWNGRNYLVMDHLGPDLSRDVANQIGNIYSPIKIAYFGRQMIEAIMQLHGIGYFHNDLKPSNFALGNPPFGSTDTLYLFDFGLARTAEQSFERSDNIVGTLIYASIGAHLHYVSDPWNDLQSVFYSLISLATGSLPWMDCSNAEEVFQRKVNLKIQDVVSEQYESILKMGSYLGSSNFVGTPNYRVLIRYFDDEVRRLTSQGLRSPLAHGKMSA</sequence>
<reference evidence="2" key="2">
    <citation type="submission" date="2014-03" db="EMBL/GenBank/DDBJ databases">
        <title>The whipworm genome and dual-species transcriptomics of an intimate host-pathogen interaction.</title>
        <authorList>
            <person name="Foth B.J."/>
            <person name="Tsai I.J."/>
            <person name="Reid A.J."/>
            <person name="Bancroft A.J."/>
            <person name="Nichol S."/>
            <person name="Tracey A."/>
            <person name="Holroyd N."/>
            <person name="Cotton J.A."/>
            <person name="Stanley E.J."/>
            <person name="Zarowiecki M."/>
            <person name="Liu J.Z."/>
            <person name="Huckvale T."/>
            <person name="Cooper P.J."/>
            <person name="Grencis R.K."/>
            <person name="Berriman M."/>
        </authorList>
    </citation>
    <scope>NUCLEOTIDE SEQUENCE [LARGE SCALE GENOMIC DNA]</scope>
</reference>
<dbReference type="Pfam" id="PF00069">
    <property type="entry name" value="Pkinase"/>
    <property type="match status" value="1"/>
</dbReference>
<dbReference type="GO" id="GO:0004672">
    <property type="term" value="F:protein kinase activity"/>
    <property type="evidence" value="ECO:0007669"/>
    <property type="project" value="InterPro"/>
</dbReference>
<reference evidence="2" key="1">
    <citation type="submission" date="2014-01" db="EMBL/GenBank/DDBJ databases">
        <authorList>
            <person name="Aslett M."/>
        </authorList>
    </citation>
    <scope>NUCLEOTIDE SEQUENCE</scope>
</reference>
<dbReference type="InterPro" id="IPR011009">
    <property type="entry name" value="Kinase-like_dom_sf"/>
</dbReference>
<dbReference type="AlphaFoldDB" id="A0A077ZMG9"/>